<accession>A0A7E5W066</accession>
<keyword evidence="3" id="KW-0539">Nucleus</keyword>
<gene>
    <name evidence="7" type="primary">LOC113498245</name>
</gene>
<evidence type="ECO:0000256" key="3">
    <source>
        <dbReference type="ARBA" id="ARBA00023242"/>
    </source>
</evidence>
<organism evidence="6 7">
    <name type="scientific">Trichoplusia ni</name>
    <name type="common">Cabbage looper</name>
    <dbReference type="NCBI Taxonomy" id="7111"/>
    <lineage>
        <taxon>Eukaryota</taxon>
        <taxon>Metazoa</taxon>
        <taxon>Ecdysozoa</taxon>
        <taxon>Arthropoda</taxon>
        <taxon>Hexapoda</taxon>
        <taxon>Insecta</taxon>
        <taxon>Pterygota</taxon>
        <taxon>Neoptera</taxon>
        <taxon>Endopterygota</taxon>
        <taxon>Lepidoptera</taxon>
        <taxon>Glossata</taxon>
        <taxon>Ditrysia</taxon>
        <taxon>Noctuoidea</taxon>
        <taxon>Noctuidae</taxon>
        <taxon>Plusiinae</taxon>
        <taxon>Trichoplusia</taxon>
    </lineage>
</organism>
<dbReference type="PANTHER" id="PTHR16056">
    <property type="entry name" value="REGULATOR OF MICROTUBULE DYNAMICS PROTEIN"/>
    <property type="match status" value="1"/>
</dbReference>
<dbReference type="Proteomes" id="UP000322000">
    <property type="component" value="Chromosome 10"/>
</dbReference>
<feature type="domain" description="Pre-rRNA-processing protein Ipi1 N-terminal" evidence="5">
    <location>
        <begin position="141"/>
        <end position="236"/>
    </location>
</feature>
<dbReference type="GeneID" id="113498245"/>
<evidence type="ECO:0000256" key="4">
    <source>
        <dbReference type="SAM" id="MobiDB-lite"/>
    </source>
</evidence>
<dbReference type="InterPro" id="IPR024679">
    <property type="entry name" value="Ipi1_N"/>
</dbReference>
<dbReference type="GO" id="GO:0071339">
    <property type="term" value="C:MLL1 complex"/>
    <property type="evidence" value="ECO:0007669"/>
    <property type="project" value="TreeGrafter"/>
</dbReference>
<comment type="subcellular location">
    <subcellularLocation>
        <location evidence="1">Nucleus</location>
    </subcellularLocation>
</comment>
<sequence length="646" mass="74757">MSKQGATRYQKFLKSEKSKTKLKSKSKDLPKGTNVTKTNFKVKKIVLKTQLTKHGESEALSNRKLNVKELLTRLNHFNTHSRTQALQGLKEVFNLHPEVLEQNLGELVHGITPLVLNVERVVRHETLKVLNLMLSKADTERIDPFFDILCTYLRSAMTHIDGRIQEDSLFFLDTLLICIPTKVAHDFHKIIPNFLDMISKLRVDSKPGRTLTVNLGSQITSVKWRVQVLNRLKDYLMAYVIYNHIEGNTEPLNDTTQVFDSTKMNYFSFFNPVYTQTCHVSCFSAKALQDTTPIDEGQKFTEYVDTLMPLLFETWLEVCPKESSEKNMETVVSEDAALLLTHTLEVFALIWVIIKHFDKKDPNSNIKKLFSQKYRQPYQQHFINSFPYVTNVKSKQRSGNNSHFENNINDPKMVRQNLATCQLFILLNPYVNVKKEERVVLSVVNFIMKTFNSNTLDSVNSIIIRILQSIFSSEVNNWTRTLSVMEPLVNRIISAYFNKDVPSAFKQKIFGLLCKIAMNDNLVHFHKSDAFNNWLKNLPDILLEESITVQTIDIIHKFAVQNNKVFNTVIKQKLLKIVQNLPTIVVSDVDTNSRAYYKLFSLLFYVKHWDEESLNALEKQLLNNMYKNDYGTYIFDTLQLRSVGVN</sequence>
<dbReference type="OrthoDB" id="361362at2759"/>
<reference evidence="7" key="1">
    <citation type="submission" date="2025-08" db="UniProtKB">
        <authorList>
            <consortium name="RefSeq"/>
        </authorList>
    </citation>
    <scope>IDENTIFICATION</scope>
</reference>
<dbReference type="AlphaFoldDB" id="A0A7E5W066"/>
<dbReference type="InterPro" id="IPR016024">
    <property type="entry name" value="ARM-type_fold"/>
</dbReference>
<comment type="similarity">
    <text evidence="2">Belongs to the IPI1/TEX10 family.</text>
</comment>
<evidence type="ECO:0000256" key="2">
    <source>
        <dbReference type="ARBA" id="ARBA00006427"/>
    </source>
</evidence>
<feature type="region of interest" description="Disordered" evidence="4">
    <location>
        <begin position="1"/>
        <end position="34"/>
    </location>
</feature>
<dbReference type="KEGG" id="tnl:113498245"/>
<name>A0A7E5W066_TRINI</name>
<dbReference type="Pfam" id="PF12333">
    <property type="entry name" value="Ipi1_N"/>
    <property type="match status" value="1"/>
</dbReference>
<dbReference type="InterPro" id="IPR011989">
    <property type="entry name" value="ARM-like"/>
</dbReference>
<dbReference type="RefSeq" id="XP_026733989.1">
    <property type="nucleotide sequence ID" value="XM_026878188.1"/>
</dbReference>
<dbReference type="InParanoid" id="A0A7E5W066"/>
<dbReference type="PANTHER" id="PTHR16056:SF2">
    <property type="entry name" value="TESTIS-EXPRESSED PROTEIN 10"/>
    <property type="match status" value="1"/>
</dbReference>
<keyword evidence="6" id="KW-1185">Reference proteome</keyword>
<dbReference type="Gene3D" id="1.25.10.10">
    <property type="entry name" value="Leucine-rich Repeat Variant"/>
    <property type="match status" value="1"/>
</dbReference>
<proteinExistence type="inferred from homology"/>
<protein>
    <submittedName>
        <fullName evidence="7">Testis-expressed protein 10</fullName>
    </submittedName>
</protein>
<evidence type="ECO:0000313" key="7">
    <source>
        <dbReference type="RefSeq" id="XP_026733989.1"/>
    </source>
</evidence>
<evidence type="ECO:0000313" key="6">
    <source>
        <dbReference type="Proteomes" id="UP000322000"/>
    </source>
</evidence>
<feature type="compositionally biased region" description="Basic and acidic residues" evidence="4">
    <location>
        <begin position="13"/>
        <end position="30"/>
    </location>
</feature>
<evidence type="ECO:0000259" key="5">
    <source>
        <dbReference type="Pfam" id="PF12333"/>
    </source>
</evidence>
<evidence type="ECO:0000256" key="1">
    <source>
        <dbReference type="ARBA" id="ARBA00004123"/>
    </source>
</evidence>
<dbReference type="FunCoup" id="A0A7E5W066">
    <property type="interactions" value="568"/>
</dbReference>
<dbReference type="SUPFAM" id="SSF48371">
    <property type="entry name" value="ARM repeat"/>
    <property type="match status" value="1"/>
</dbReference>